<gene>
    <name evidence="1" type="ORF">ONB1V03_LOCUS23745</name>
</gene>
<dbReference type="AlphaFoldDB" id="A0A7R9MWP0"/>
<sequence length="31" mass="3467">MALVPDLRALTLRGEEFLYYKHMGGSAPTQT</sequence>
<dbReference type="Proteomes" id="UP000728032">
    <property type="component" value="Unassembled WGS sequence"/>
</dbReference>
<feature type="non-terminal residue" evidence="1">
    <location>
        <position position="31"/>
    </location>
</feature>
<accession>A0A7R9MWP0</accession>
<dbReference type="EMBL" id="CAJPVJ010062784">
    <property type="protein sequence ID" value="CAG2184325.1"/>
    <property type="molecule type" value="Genomic_DNA"/>
</dbReference>
<evidence type="ECO:0000313" key="2">
    <source>
        <dbReference type="Proteomes" id="UP000728032"/>
    </source>
</evidence>
<proteinExistence type="predicted"/>
<organism evidence="1">
    <name type="scientific">Oppiella nova</name>
    <dbReference type="NCBI Taxonomy" id="334625"/>
    <lineage>
        <taxon>Eukaryota</taxon>
        <taxon>Metazoa</taxon>
        <taxon>Ecdysozoa</taxon>
        <taxon>Arthropoda</taxon>
        <taxon>Chelicerata</taxon>
        <taxon>Arachnida</taxon>
        <taxon>Acari</taxon>
        <taxon>Acariformes</taxon>
        <taxon>Sarcoptiformes</taxon>
        <taxon>Oribatida</taxon>
        <taxon>Brachypylina</taxon>
        <taxon>Oppioidea</taxon>
        <taxon>Oppiidae</taxon>
        <taxon>Oppiella</taxon>
    </lineage>
</organism>
<evidence type="ECO:0000313" key="1">
    <source>
        <dbReference type="EMBL" id="CAD7668876.1"/>
    </source>
</evidence>
<dbReference type="OrthoDB" id="6355676at2759"/>
<dbReference type="EMBL" id="OC977609">
    <property type="protein sequence ID" value="CAD7668876.1"/>
    <property type="molecule type" value="Genomic_DNA"/>
</dbReference>
<protein>
    <submittedName>
        <fullName evidence="1">Uncharacterized protein</fullName>
    </submittedName>
</protein>
<keyword evidence="2" id="KW-1185">Reference proteome</keyword>
<name>A0A7R9MWP0_9ACAR</name>
<reference evidence="1" key="1">
    <citation type="submission" date="2020-11" db="EMBL/GenBank/DDBJ databases">
        <authorList>
            <person name="Tran Van P."/>
        </authorList>
    </citation>
    <scope>NUCLEOTIDE SEQUENCE</scope>
</reference>